<dbReference type="PANTHER" id="PTHR10334">
    <property type="entry name" value="CYSTEINE-RICH SECRETORY PROTEIN-RELATED"/>
    <property type="match status" value="1"/>
</dbReference>
<proteinExistence type="predicted"/>
<evidence type="ECO:0000256" key="2">
    <source>
        <dbReference type="SAM" id="Phobius"/>
    </source>
</evidence>
<dbReference type="Proteomes" id="UP001158986">
    <property type="component" value="Unassembled WGS sequence"/>
</dbReference>
<keyword evidence="6" id="KW-1185">Reference proteome</keyword>
<protein>
    <recommendedName>
        <fullName evidence="4">SCP domain-containing protein</fullName>
    </recommendedName>
</protein>
<dbReference type="SMART" id="SM00198">
    <property type="entry name" value="SCP"/>
    <property type="match status" value="1"/>
</dbReference>
<keyword evidence="3" id="KW-0732">Signal</keyword>
<keyword evidence="2" id="KW-0812">Transmembrane</keyword>
<dbReference type="SUPFAM" id="SSF55797">
    <property type="entry name" value="PR-1-like"/>
    <property type="match status" value="1"/>
</dbReference>
<accession>A0ABN8CPZ5</accession>
<dbReference type="InterPro" id="IPR035940">
    <property type="entry name" value="CAP_sf"/>
</dbReference>
<name>A0ABN8CPZ5_9STRA</name>
<sequence>MKGFTVFYISSAILAAVNAKSFSKEDQAILIDRHNYFRSTALPSAAGNMLRIGWSDVLASKADSKASTCSATTSKGVNVYQSSKKTSSIIEGAIQEWVIETAKSTIKMIPQPSVSGVDVGKGIYNPYSQVVWATTSSVGCATASCPDGEVIVCMYSPPGNDKNSAWYKHQSQGSGCPSGTVSSHGLCIVEGASVNDQIAPIPDGKWTYQPRRHFPEKTTDTESKYKSSLEFSSFVTQSKMEEDTVGTVSPYDDNGLALQHDAETTERHKAKTNSKEDVSTGAGHEEEETHGISINDVFGMYLLGILAVAGIIVYVHVTTSTEHQHNDIPAK</sequence>
<feature type="transmembrane region" description="Helical" evidence="2">
    <location>
        <begin position="298"/>
        <end position="317"/>
    </location>
</feature>
<feature type="region of interest" description="Disordered" evidence="1">
    <location>
        <begin position="262"/>
        <end position="288"/>
    </location>
</feature>
<dbReference type="InterPro" id="IPR001283">
    <property type="entry name" value="CRISP-related"/>
</dbReference>
<dbReference type="EMBL" id="CAKLCB010000073">
    <property type="protein sequence ID" value="CAH0514533.1"/>
    <property type="molecule type" value="Genomic_DNA"/>
</dbReference>
<gene>
    <name evidence="5" type="ORF">PBS001_LOCUS1280</name>
</gene>
<organism evidence="5 6">
    <name type="scientific">Peronospora belbahrii</name>
    <dbReference type="NCBI Taxonomy" id="622444"/>
    <lineage>
        <taxon>Eukaryota</taxon>
        <taxon>Sar</taxon>
        <taxon>Stramenopiles</taxon>
        <taxon>Oomycota</taxon>
        <taxon>Peronosporomycetes</taxon>
        <taxon>Peronosporales</taxon>
        <taxon>Peronosporaceae</taxon>
        <taxon>Peronospora</taxon>
    </lineage>
</organism>
<comment type="caution">
    <text evidence="5">The sequence shown here is derived from an EMBL/GenBank/DDBJ whole genome shotgun (WGS) entry which is preliminary data.</text>
</comment>
<feature type="domain" description="SCP" evidence="4">
    <location>
        <begin position="25"/>
        <end position="163"/>
    </location>
</feature>
<evidence type="ECO:0000256" key="3">
    <source>
        <dbReference type="SAM" id="SignalP"/>
    </source>
</evidence>
<reference evidence="5 6" key="1">
    <citation type="submission" date="2021-11" db="EMBL/GenBank/DDBJ databases">
        <authorList>
            <person name="Islam A."/>
            <person name="Islam S."/>
            <person name="Flora M.S."/>
            <person name="Rahman M."/>
            <person name="Ziaur R.M."/>
            <person name="Epstein J.H."/>
            <person name="Hassan M."/>
            <person name="Klassen M."/>
            <person name="Woodard K."/>
            <person name="Webb A."/>
            <person name="Webby R.J."/>
            <person name="El Zowalaty M.E."/>
        </authorList>
    </citation>
    <scope>NUCLEOTIDE SEQUENCE [LARGE SCALE GENOMIC DNA]</scope>
    <source>
        <strain evidence="5">Pbs1</strain>
    </source>
</reference>
<dbReference type="InterPro" id="IPR014044">
    <property type="entry name" value="CAP_dom"/>
</dbReference>
<evidence type="ECO:0000259" key="4">
    <source>
        <dbReference type="SMART" id="SM00198"/>
    </source>
</evidence>
<evidence type="ECO:0000313" key="6">
    <source>
        <dbReference type="Proteomes" id="UP001158986"/>
    </source>
</evidence>
<dbReference type="Gene3D" id="3.40.33.10">
    <property type="entry name" value="CAP"/>
    <property type="match status" value="1"/>
</dbReference>
<feature type="chain" id="PRO_5045944861" description="SCP domain-containing protein" evidence="3">
    <location>
        <begin position="20"/>
        <end position="331"/>
    </location>
</feature>
<keyword evidence="2" id="KW-0472">Membrane</keyword>
<dbReference type="Pfam" id="PF00188">
    <property type="entry name" value="CAP"/>
    <property type="match status" value="1"/>
</dbReference>
<evidence type="ECO:0000313" key="5">
    <source>
        <dbReference type="EMBL" id="CAH0514533.1"/>
    </source>
</evidence>
<dbReference type="PRINTS" id="PR00837">
    <property type="entry name" value="V5TPXLIKE"/>
</dbReference>
<keyword evidence="2" id="KW-1133">Transmembrane helix</keyword>
<dbReference type="CDD" id="cd05380">
    <property type="entry name" value="CAP_euk"/>
    <property type="match status" value="1"/>
</dbReference>
<feature type="signal peptide" evidence="3">
    <location>
        <begin position="1"/>
        <end position="19"/>
    </location>
</feature>
<evidence type="ECO:0000256" key="1">
    <source>
        <dbReference type="SAM" id="MobiDB-lite"/>
    </source>
</evidence>